<accession>A0A1I8A0B0</accession>
<evidence type="ECO:0000313" key="2">
    <source>
        <dbReference type="WBParaSite" id="L893_g31605.t1"/>
    </source>
</evidence>
<dbReference type="WBParaSite" id="L893_g31605.t1">
    <property type="protein sequence ID" value="L893_g31605.t1"/>
    <property type="gene ID" value="L893_g31605"/>
</dbReference>
<proteinExistence type="predicted"/>
<organism evidence="1 2">
    <name type="scientific">Steinernema glaseri</name>
    <dbReference type="NCBI Taxonomy" id="37863"/>
    <lineage>
        <taxon>Eukaryota</taxon>
        <taxon>Metazoa</taxon>
        <taxon>Ecdysozoa</taxon>
        <taxon>Nematoda</taxon>
        <taxon>Chromadorea</taxon>
        <taxon>Rhabditida</taxon>
        <taxon>Tylenchina</taxon>
        <taxon>Panagrolaimomorpha</taxon>
        <taxon>Strongyloidoidea</taxon>
        <taxon>Steinernematidae</taxon>
        <taxon>Steinernema</taxon>
    </lineage>
</organism>
<protein>
    <submittedName>
        <fullName evidence="2">Uncharacterized protein</fullName>
    </submittedName>
</protein>
<evidence type="ECO:0000313" key="1">
    <source>
        <dbReference type="Proteomes" id="UP000095287"/>
    </source>
</evidence>
<name>A0A1I8A0B0_9BILA</name>
<dbReference type="AlphaFoldDB" id="A0A1I8A0B0"/>
<sequence length="139" mass="15372">MLGRLSRQLITSCRSSSMATAKAVTASSSGYESPSEEGAVLSEFSGRPLTSHSIAIDVLFLFLYFYVKIVPYNLCLTSKKVDAGSPFSPAYHVLQIFFNGYCQSCPGVKQRLRIAFRRWCSSIRVQEEVQVLQSEKGGT</sequence>
<reference evidence="2" key="1">
    <citation type="submission" date="2016-11" db="UniProtKB">
        <authorList>
            <consortium name="WormBaseParasite"/>
        </authorList>
    </citation>
    <scope>IDENTIFICATION</scope>
</reference>
<keyword evidence="1" id="KW-1185">Reference proteome</keyword>
<dbReference type="Proteomes" id="UP000095287">
    <property type="component" value="Unplaced"/>
</dbReference>